<feature type="region of interest" description="Disordered" evidence="3">
    <location>
        <begin position="478"/>
        <end position="544"/>
    </location>
</feature>
<evidence type="ECO:0000313" key="5">
    <source>
        <dbReference type="EMBL" id="KDR68032.1"/>
    </source>
</evidence>
<sequence length="976" mass="110319">MTLTATERERPPHMPNPNGNQGNDSEIVDYDLATLTPLQGPISQADFTEEITPGLLNLPTLQSPSRYRSDSALTERRIQALAFAGDYFRRVIDKDLAFSRRLCRDVFNSTETNLDDLLMSIRKVETKNGVGYTIRREAYSDLMGALYRVLKELKDFVLVEGYPVPPLPIWGKTGDINSFHSENDYEILAVAFRTEVEGFLKTFDLVYNFSEAQPRNANLFGIDETDANVSILHRDRSISLNKKKKFREDYHEEDEEPRTSTPQRSGRRHSSMFQYSSEGIGRIKNATLGGHARDKPPTTTLKSLLDNVGSRFKDGERDQIPPDSPSRPPRKPTNSGSPDKNNNGGTHGQSRGSPSDPSDDEDSYSSDDNSRRPRPPGPPRNPRQPANNAGNSQPKFPSNGEKPDRQPTQPQEAHFDTKLKPETVPKWDGNTNTLVRWIAKINNLALMSKTVFNQLESGHSRETPTIRYHEDTLMRMNSQNNFPRDRNRENREFSNRDYYSPRTHLVGAFKSMDPPKFPKDDSNVSKKGLTPGEKGARPCRHCGSDKHWDNECRHSYKSNRMARTNLSKSSTDEQEAQEEYDNLYYSLDISDSGDEEEVPDPNEPQVRTYHVQQDRRPEDRIPTTFPGLPTAPSKPPLNRRTRRRLAKEIQQLQASPVNYFAQQGRMIELKRHMSRPPGCSFLGAKATQTTAVVGSALDEPMKIIIDTGSDITLISSSALENLQIKPKIKNGQKINLIQVTGTSSISGFVDLDICFQTEEGPVKITVEAYVVKGMTTPFILGNDFADQYSISVVRRDGNTFLEFGSCGRSIQVENSTGSILSDEQGRTFQIRTLPELTSSNFKSRRHRQQQKLRAKERMRRHSGEVRANERQIIPPFSSKSLSVTPHVSNKETSIFVERQFICNKTMSVCIGNPDMLINADCPVLHISNFSETPYTVAKGQVLAHARNPRNWLDREDFYSVEEQAKINAHASLIRNL</sequence>
<dbReference type="InterPro" id="IPR021109">
    <property type="entry name" value="Peptidase_aspartic_dom_sf"/>
</dbReference>
<dbReference type="GO" id="GO:0006508">
    <property type="term" value="P:proteolysis"/>
    <property type="evidence" value="ECO:0007669"/>
    <property type="project" value="InterPro"/>
</dbReference>
<feature type="region of interest" description="Disordered" evidence="3">
    <location>
        <begin position="590"/>
        <end position="639"/>
    </location>
</feature>
<dbReference type="InterPro" id="IPR001995">
    <property type="entry name" value="Peptidase_A2_cat"/>
</dbReference>
<dbReference type="InterPro" id="IPR001969">
    <property type="entry name" value="Aspartic_peptidase_AS"/>
</dbReference>
<feature type="region of interest" description="Disordered" evidence="3">
    <location>
        <begin position="310"/>
        <end position="429"/>
    </location>
</feature>
<feature type="compositionally biased region" description="Basic and acidic residues" evidence="3">
    <location>
        <begin position="311"/>
        <end position="320"/>
    </location>
</feature>
<dbReference type="PROSITE" id="PS00141">
    <property type="entry name" value="ASP_PROTEASE"/>
    <property type="match status" value="1"/>
</dbReference>
<name>A0A067SDG8_GALM3</name>
<feature type="compositionally biased region" description="Polar residues" evidence="3">
    <location>
        <begin position="333"/>
        <end position="344"/>
    </location>
</feature>
<protein>
    <recommendedName>
        <fullName evidence="4">Peptidase A2 domain-containing protein</fullName>
    </recommendedName>
</protein>
<keyword evidence="2" id="KW-0378">Hydrolase</keyword>
<evidence type="ECO:0000256" key="2">
    <source>
        <dbReference type="ARBA" id="ARBA00022801"/>
    </source>
</evidence>
<keyword evidence="1" id="KW-0064">Aspartyl protease</keyword>
<feature type="compositionally biased region" description="Basic and acidic residues" evidence="3">
    <location>
        <begin position="483"/>
        <end position="495"/>
    </location>
</feature>
<feature type="region of interest" description="Disordered" evidence="3">
    <location>
        <begin position="1"/>
        <end position="26"/>
    </location>
</feature>
<dbReference type="STRING" id="685588.A0A067SDG8"/>
<keyword evidence="1" id="KW-0645">Protease</keyword>
<dbReference type="CDD" id="cd00303">
    <property type="entry name" value="retropepsin_like"/>
    <property type="match status" value="1"/>
</dbReference>
<feature type="compositionally biased region" description="Acidic residues" evidence="3">
    <location>
        <begin position="591"/>
        <end position="600"/>
    </location>
</feature>
<accession>A0A067SDG8</accession>
<feature type="compositionally biased region" description="Basic and acidic residues" evidence="3">
    <location>
        <begin position="1"/>
        <end position="12"/>
    </location>
</feature>
<feature type="domain" description="Peptidase A2" evidence="4">
    <location>
        <begin position="701"/>
        <end position="797"/>
    </location>
</feature>
<dbReference type="Proteomes" id="UP000027222">
    <property type="component" value="Unassembled WGS sequence"/>
</dbReference>
<feature type="non-terminal residue" evidence="5">
    <location>
        <position position="976"/>
    </location>
</feature>
<dbReference type="GO" id="GO:0004190">
    <property type="term" value="F:aspartic-type endopeptidase activity"/>
    <property type="evidence" value="ECO:0007669"/>
    <property type="project" value="UniProtKB-KW"/>
</dbReference>
<feature type="compositionally biased region" description="Basic and acidic residues" evidence="3">
    <location>
        <begin position="612"/>
        <end position="621"/>
    </location>
</feature>
<keyword evidence="6" id="KW-1185">Reference proteome</keyword>
<feature type="compositionally biased region" description="Polar residues" evidence="3">
    <location>
        <begin position="384"/>
        <end position="396"/>
    </location>
</feature>
<feature type="compositionally biased region" description="Basic and acidic residues" evidence="3">
    <location>
        <begin position="413"/>
        <end position="425"/>
    </location>
</feature>
<dbReference type="EMBL" id="KL142411">
    <property type="protein sequence ID" value="KDR68032.1"/>
    <property type="molecule type" value="Genomic_DNA"/>
</dbReference>
<proteinExistence type="predicted"/>
<dbReference type="AlphaFoldDB" id="A0A067SDG8"/>
<organism evidence="5 6">
    <name type="scientific">Galerina marginata (strain CBS 339.88)</name>
    <dbReference type="NCBI Taxonomy" id="685588"/>
    <lineage>
        <taxon>Eukaryota</taxon>
        <taxon>Fungi</taxon>
        <taxon>Dikarya</taxon>
        <taxon>Basidiomycota</taxon>
        <taxon>Agaricomycotina</taxon>
        <taxon>Agaricomycetes</taxon>
        <taxon>Agaricomycetidae</taxon>
        <taxon>Agaricales</taxon>
        <taxon>Agaricineae</taxon>
        <taxon>Strophariaceae</taxon>
        <taxon>Galerina</taxon>
    </lineage>
</organism>
<evidence type="ECO:0000259" key="4">
    <source>
        <dbReference type="PROSITE" id="PS50175"/>
    </source>
</evidence>
<dbReference type="PROSITE" id="PS50175">
    <property type="entry name" value="ASP_PROT_RETROV"/>
    <property type="match status" value="1"/>
</dbReference>
<evidence type="ECO:0000313" key="6">
    <source>
        <dbReference type="Proteomes" id="UP000027222"/>
    </source>
</evidence>
<evidence type="ECO:0000256" key="3">
    <source>
        <dbReference type="SAM" id="MobiDB-lite"/>
    </source>
</evidence>
<evidence type="ECO:0000256" key="1">
    <source>
        <dbReference type="ARBA" id="ARBA00022750"/>
    </source>
</evidence>
<reference evidence="6" key="1">
    <citation type="journal article" date="2014" name="Proc. Natl. Acad. Sci. U.S.A.">
        <title>Extensive sampling of basidiomycete genomes demonstrates inadequacy of the white-rot/brown-rot paradigm for wood decay fungi.</title>
        <authorList>
            <person name="Riley R."/>
            <person name="Salamov A.A."/>
            <person name="Brown D.W."/>
            <person name="Nagy L.G."/>
            <person name="Floudas D."/>
            <person name="Held B.W."/>
            <person name="Levasseur A."/>
            <person name="Lombard V."/>
            <person name="Morin E."/>
            <person name="Otillar R."/>
            <person name="Lindquist E.A."/>
            <person name="Sun H."/>
            <person name="LaButti K.M."/>
            <person name="Schmutz J."/>
            <person name="Jabbour D."/>
            <person name="Luo H."/>
            <person name="Baker S.E."/>
            <person name="Pisabarro A.G."/>
            <person name="Walton J.D."/>
            <person name="Blanchette R.A."/>
            <person name="Henrissat B."/>
            <person name="Martin F."/>
            <person name="Cullen D."/>
            <person name="Hibbett D.S."/>
            <person name="Grigoriev I.V."/>
        </authorList>
    </citation>
    <scope>NUCLEOTIDE SEQUENCE [LARGE SCALE GENOMIC DNA]</scope>
    <source>
        <strain evidence="6">CBS 339.88</strain>
    </source>
</reference>
<feature type="region of interest" description="Disordered" evidence="3">
    <location>
        <begin position="245"/>
        <end position="281"/>
    </location>
</feature>
<dbReference type="HOGENOM" id="CLU_289853_0_0_1"/>
<gene>
    <name evidence="5" type="ORF">GALMADRAFT_129935</name>
</gene>
<dbReference type="SUPFAM" id="SSF50630">
    <property type="entry name" value="Acid proteases"/>
    <property type="match status" value="1"/>
</dbReference>
<dbReference type="OrthoDB" id="3068303at2759"/>
<dbReference type="Gene3D" id="2.40.70.10">
    <property type="entry name" value="Acid Proteases"/>
    <property type="match status" value="1"/>
</dbReference>